<accession>A0A8J1UGI9</accession>
<keyword evidence="3" id="KW-1185">Reference proteome</keyword>
<keyword evidence="1" id="KW-0539">Nucleus</keyword>
<organism evidence="2 3">
    <name type="scientific">Owenia fusiformis</name>
    <name type="common">Polychaete worm</name>
    <dbReference type="NCBI Taxonomy" id="6347"/>
    <lineage>
        <taxon>Eukaryota</taxon>
        <taxon>Metazoa</taxon>
        <taxon>Spiralia</taxon>
        <taxon>Lophotrochozoa</taxon>
        <taxon>Annelida</taxon>
        <taxon>Polychaeta</taxon>
        <taxon>Sedentaria</taxon>
        <taxon>Canalipalpata</taxon>
        <taxon>Sabellida</taxon>
        <taxon>Oweniida</taxon>
        <taxon>Oweniidae</taxon>
        <taxon>Owenia</taxon>
    </lineage>
</organism>
<comment type="caution">
    <text evidence="2">The sequence shown here is derived from an EMBL/GenBank/DDBJ whole genome shotgun (WGS) entry which is preliminary data.</text>
</comment>
<dbReference type="EMBL" id="CAIIXF020000007">
    <property type="protein sequence ID" value="CAH1789159.1"/>
    <property type="molecule type" value="Genomic_DNA"/>
</dbReference>
<dbReference type="PRINTS" id="PR00320">
    <property type="entry name" value="GPROTEINBRPT"/>
</dbReference>
<dbReference type="GO" id="GO:0005654">
    <property type="term" value="C:nucleoplasm"/>
    <property type="evidence" value="ECO:0007669"/>
    <property type="project" value="UniProtKB-SubCell"/>
</dbReference>
<protein>
    <recommendedName>
        <fullName evidence="1">Ribosome biogenesis protein WDR12 homolog</fullName>
    </recommendedName>
</protein>
<dbReference type="InterPro" id="IPR012972">
    <property type="entry name" value="NLE"/>
</dbReference>
<keyword evidence="1" id="KW-0698">rRNA processing</keyword>
<dbReference type="CDD" id="cd00200">
    <property type="entry name" value="WD40"/>
    <property type="match status" value="1"/>
</dbReference>
<dbReference type="InterPro" id="IPR019775">
    <property type="entry name" value="WD40_repeat_CS"/>
</dbReference>
<dbReference type="InterPro" id="IPR036322">
    <property type="entry name" value="WD40_repeat_dom_sf"/>
</dbReference>
<dbReference type="Gene3D" id="2.130.10.10">
    <property type="entry name" value="YVTN repeat-like/Quinoprotein amine dehydrogenase"/>
    <property type="match status" value="1"/>
</dbReference>
<dbReference type="Proteomes" id="UP000749559">
    <property type="component" value="Unassembled WGS sequence"/>
</dbReference>
<dbReference type="OrthoDB" id="10251381at2759"/>
<name>A0A8J1UGI9_OWEFU</name>
<dbReference type="InterPro" id="IPR020472">
    <property type="entry name" value="WD40_PAC1"/>
</dbReference>
<dbReference type="PANTHER" id="PTHR19855">
    <property type="entry name" value="WD40 REPEAT PROTEIN 12, 37"/>
    <property type="match status" value="1"/>
</dbReference>
<dbReference type="FunFam" id="2.130.10.10:FF:001898">
    <property type="entry name" value="Ribosome biogenesis protein WDR12 homolog"/>
    <property type="match status" value="1"/>
</dbReference>
<dbReference type="PANTHER" id="PTHR19855:SF11">
    <property type="entry name" value="RIBOSOME BIOGENESIS PROTEIN WDR12"/>
    <property type="match status" value="1"/>
</dbReference>
<keyword evidence="1" id="KW-0690">Ribosome biogenesis</keyword>
<dbReference type="InterPro" id="IPR015943">
    <property type="entry name" value="WD40/YVTN_repeat-like_dom_sf"/>
</dbReference>
<dbReference type="SUPFAM" id="SSF50978">
    <property type="entry name" value="WD40 repeat-like"/>
    <property type="match status" value="1"/>
</dbReference>
<comment type="subcellular location">
    <subcellularLocation>
        <location evidence="1">Nucleus</location>
        <location evidence="1">Nucleolus</location>
    </subcellularLocation>
    <subcellularLocation>
        <location evidence="1">Nucleus</location>
        <location evidence="1">Nucleoplasm</location>
    </subcellularLocation>
</comment>
<comment type="similarity">
    <text evidence="1">Belongs to the WD repeat WDR12/YTM1 family.</text>
</comment>
<dbReference type="PROSITE" id="PS00678">
    <property type="entry name" value="WD_REPEATS_1"/>
    <property type="match status" value="1"/>
</dbReference>
<dbReference type="InterPro" id="IPR028599">
    <property type="entry name" value="WDR12/Ytm1"/>
</dbReference>
<comment type="function">
    <text evidence="1">Required for maturation of ribosomal RNAs and formation of the large ribosomal subunit.</text>
</comment>
<sequence>METSSSHVQVKFFTKQDQYAVPDTPYSVPASVATADLSTLINGILRSSKSTGDEDEEQKIQFDFLIEGEFLRQSLEAFMDQKAISTETVVELEYLERHPAPKPEDSLLHDDWVSCLHGCGQTILSGCYDNTIKIWNTKGENLLTIPGHSAPVKCVAWFDRFEEDSLVSFVSGSHDQTLLLWQWDRNNNSVECVHTCRGHAGSVDCVAIDETKTRLCSGSWDRMLKIWSAIPSNEDEVEVGEKPSKKKKTDTSKIPTRVPLMTLSGHNEGISAAQWLSEQEVCTASWDHCIKIWDVEQGMEKSNLNGTKVFLDIDYSPHNKCVLAASSDRHIRLYDPRSTDGALVKCTFTSHTGWVSSVSWSPSNEHLFISGSYDSLVKMWDTRSPKAPLYDLSGHEDKVLAVDWSIPDLLLSGGADNSLKIFRHSDKSQIAVNDS</sequence>
<evidence type="ECO:0000313" key="3">
    <source>
        <dbReference type="Proteomes" id="UP000749559"/>
    </source>
</evidence>
<dbReference type="Pfam" id="PF08154">
    <property type="entry name" value="NLE"/>
    <property type="match status" value="1"/>
</dbReference>
<dbReference type="Pfam" id="PF00400">
    <property type="entry name" value="WD40"/>
    <property type="match status" value="7"/>
</dbReference>
<dbReference type="GO" id="GO:0030687">
    <property type="term" value="C:preribosome, large subunit precursor"/>
    <property type="evidence" value="ECO:0007669"/>
    <property type="project" value="UniProtKB-UniRule"/>
</dbReference>
<evidence type="ECO:0000256" key="1">
    <source>
        <dbReference type="HAMAP-Rule" id="MF_03029"/>
    </source>
</evidence>
<dbReference type="SMART" id="SM00320">
    <property type="entry name" value="WD40"/>
    <property type="match status" value="7"/>
</dbReference>
<dbReference type="GO" id="GO:0005730">
    <property type="term" value="C:nucleolus"/>
    <property type="evidence" value="ECO:0007669"/>
    <property type="project" value="UniProtKB-SubCell"/>
</dbReference>
<evidence type="ECO:0000313" key="2">
    <source>
        <dbReference type="EMBL" id="CAH1789159.1"/>
    </source>
</evidence>
<dbReference type="PROSITE" id="PS50294">
    <property type="entry name" value="WD_REPEATS_REGION"/>
    <property type="match status" value="3"/>
</dbReference>
<dbReference type="HAMAP" id="MF_03029">
    <property type="entry name" value="WDR12"/>
    <property type="match status" value="1"/>
</dbReference>
<proteinExistence type="inferred from homology"/>
<gene>
    <name evidence="2" type="ORF">OFUS_LOCUS14566</name>
</gene>
<dbReference type="GO" id="GO:0000466">
    <property type="term" value="P:maturation of 5.8S rRNA from tricistronic rRNA transcript (SSU-rRNA, 5.8S rRNA, LSU-rRNA)"/>
    <property type="evidence" value="ECO:0007669"/>
    <property type="project" value="UniProtKB-UniRule"/>
</dbReference>
<dbReference type="GO" id="GO:0043021">
    <property type="term" value="F:ribonucleoprotein complex binding"/>
    <property type="evidence" value="ECO:0007669"/>
    <property type="project" value="UniProtKB-UniRule"/>
</dbReference>
<dbReference type="AlphaFoldDB" id="A0A8J1UGI9"/>
<reference evidence="2" key="1">
    <citation type="submission" date="2022-03" db="EMBL/GenBank/DDBJ databases">
        <authorList>
            <person name="Martin C."/>
        </authorList>
    </citation>
    <scope>NUCLEOTIDE SEQUENCE</scope>
</reference>
<dbReference type="InterPro" id="IPR001680">
    <property type="entry name" value="WD40_rpt"/>
</dbReference>
<dbReference type="GO" id="GO:0000463">
    <property type="term" value="P:maturation of LSU-rRNA from tricistronic rRNA transcript (SSU-rRNA, 5.8S rRNA, LSU-rRNA)"/>
    <property type="evidence" value="ECO:0007669"/>
    <property type="project" value="UniProtKB-UniRule"/>
</dbReference>
<dbReference type="PROSITE" id="PS50082">
    <property type="entry name" value="WD_REPEATS_2"/>
    <property type="match status" value="5"/>
</dbReference>